<dbReference type="EMBL" id="BARV01004606">
    <property type="protein sequence ID" value="GAI04964.1"/>
    <property type="molecule type" value="Genomic_DNA"/>
</dbReference>
<sequence>DGTEEILERWYPVLDGSKYDDYLALNGTRSSSMNPPELNILDNIVALGTPVCEAVHKAVPMLEARCPKFKSKVSVEAWAGTGDISANYRIRLHCYIYRKEELAAIATVIPGLAALRDIARRRTIPVGKDAIRLTYDDWDKLPGGLLQAVPKINPFIAWSTNHVDTTPNIDYSFRVTLGNIDTTKPWQELYFNYEDGEDILIVNGLGVRAPSDSNIKDVCLVINGDYHPRYRIPIDMTSLGTSGDQSNNPLHFGHLYPFISTSVRLFKPIPKFDKPYIV</sequence>
<name>X1MF46_9ZZZZ</name>
<organism evidence="1">
    <name type="scientific">marine sediment metagenome</name>
    <dbReference type="NCBI Taxonomy" id="412755"/>
    <lineage>
        <taxon>unclassified sequences</taxon>
        <taxon>metagenomes</taxon>
        <taxon>ecological metagenomes</taxon>
    </lineage>
</organism>
<evidence type="ECO:0000313" key="1">
    <source>
        <dbReference type="EMBL" id="GAI04964.1"/>
    </source>
</evidence>
<dbReference type="AlphaFoldDB" id="X1MF46"/>
<proteinExistence type="predicted"/>
<gene>
    <name evidence="1" type="ORF">S06H3_10095</name>
</gene>
<reference evidence="1" key="1">
    <citation type="journal article" date="2014" name="Front. Microbiol.">
        <title>High frequency of phylogenetically diverse reductive dehalogenase-homologous genes in deep subseafloor sedimentary metagenomes.</title>
        <authorList>
            <person name="Kawai M."/>
            <person name="Futagami T."/>
            <person name="Toyoda A."/>
            <person name="Takaki Y."/>
            <person name="Nishi S."/>
            <person name="Hori S."/>
            <person name="Arai W."/>
            <person name="Tsubouchi T."/>
            <person name="Morono Y."/>
            <person name="Uchiyama I."/>
            <person name="Ito T."/>
            <person name="Fujiyama A."/>
            <person name="Inagaki F."/>
            <person name="Takami H."/>
        </authorList>
    </citation>
    <scope>NUCLEOTIDE SEQUENCE</scope>
    <source>
        <strain evidence="1">Expedition CK06-06</strain>
    </source>
</reference>
<feature type="non-terminal residue" evidence="1">
    <location>
        <position position="278"/>
    </location>
</feature>
<comment type="caution">
    <text evidence="1">The sequence shown here is derived from an EMBL/GenBank/DDBJ whole genome shotgun (WGS) entry which is preliminary data.</text>
</comment>
<feature type="non-terminal residue" evidence="1">
    <location>
        <position position="1"/>
    </location>
</feature>
<protein>
    <submittedName>
        <fullName evidence="1">Uncharacterized protein</fullName>
    </submittedName>
</protein>
<accession>X1MF46</accession>